<dbReference type="Proteomes" id="UP001465755">
    <property type="component" value="Unassembled WGS sequence"/>
</dbReference>
<dbReference type="Gene3D" id="1.20.58.70">
    <property type="match status" value="1"/>
</dbReference>
<keyword evidence="6 11" id="KW-1133">Transmembrane helix</keyword>
<evidence type="ECO:0000256" key="6">
    <source>
        <dbReference type="ARBA" id="ARBA00022989"/>
    </source>
</evidence>
<dbReference type="CDD" id="cd15848">
    <property type="entry name" value="SNARE_syntaxin1-like"/>
    <property type="match status" value="1"/>
</dbReference>
<evidence type="ECO:0000256" key="9">
    <source>
        <dbReference type="SAM" id="Coils"/>
    </source>
</evidence>
<feature type="transmembrane region" description="Helical" evidence="11">
    <location>
        <begin position="289"/>
        <end position="309"/>
    </location>
</feature>
<feature type="region of interest" description="Disordered" evidence="10">
    <location>
        <begin position="1"/>
        <end position="46"/>
    </location>
</feature>
<keyword evidence="14" id="KW-1185">Reference proteome</keyword>
<feature type="compositionally biased region" description="Pro residues" evidence="10">
    <location>
        <begin position="30"/>
        <end position="39"/>
    </location>
</feature>
<dbReference type="GO" id="GO:0005484">
    <property type="term" value="F:SNAP receptor activity"/>
    <property type="evidence" value="ECO:0007669"/>
    <property type="project" value="InterPro"/>
</dbReference>
<comment type="similarity">
    <text evidence="2 8">Belongs to the syntaxin family.</text>
</comment>
<feature type="coiled-coil region" evidence="9">
    <location>
        <begin position="142"/>
        <end position="169"/>
    </location>
</feature>
<evidence type="ECO:0000256" key="5">
    <source>
        <dbReference type="ARBA" id="ARBA00022927"/>
    </source>
</evidence>
<dbReference type="SMART" id="SM00503">
    <property type="entry name" value="SynN"/>
    <property type="match status" value="1"/>
</dbReference>
<dbReference type="InterPro" id="IPR010989">
    <property type="entry name" value="SNARE"/>
</dbReference>
<accession>A0AAW1NWB6</accession>
<evidence type="ECO:0000259" key="12">
    <source>
        <dbReference type="PROSITE" id="PS50192"/>
    </source>
</evidence>
<dbReference type="PROSITE" id="PS00914">
    <property type="entry name" value="SYNTAXIN"/>
    <property type="match status" value="1"/>
</dbReference>
<dbReference type="GO" id="GO:0005886">
    <property type="term" value="C:plasma membrane"/>
    <property type="evidence" value="ECO:0007669"/>
    <property type="project" value="TreeGrafter"/>
</dbReference>
<dbReference type="InterPro" id="IPR006011">
    <property type="entry name" value="Syntaxin_N"/>
</dbReference>
<dbReference type="GO" id="GO:0006906">
    <property type="term" value="P:vesicle fusion"/>
    <property type="evidence" value="ECO:0007669"/>
    <property type="project" value="TreeGrafter"/>
</dbReference>
<dbReference type="Pfam" id="PF00804">
    <property type="entry name" value="Syntaxin"/>
    <property type="match status" value="1"/>
</dbReference>
<dbReference type="GO" id="GO:0006887">
    <property type="term" value="P:exocytosis"/>
    <property type="evidence" value="ECO:0007669"/>
    <property type="project" value="TreeGrafter"/>
</dbReference>
<evidence type="ECO:0000256" key="3">
    <source>
        <dbReference type="ARBA" id="ARBA00022448"/>
    </source>
</evidence>
<keyword evidence="9" id="KW-0175">Coiled coil</keyword>
<dbReference type="GO" id="GO:0006886">
    <property type="term" value="P:intracellular protein transport"/>
    <property type="evidence" value="ECO:0007669"/>
    <property type="project" value="InterPro"/>
</dbReference>
<dbReference type="GO" id="GO:0048278">
    <property type="term" value="P:vesicle docking"/>
    <property type="evidence" value="ECO:0007669"/>
    <property type="project" value="TreeGrafter"/>
</dbReference>
<keyword evidence="7 11" id="KW-0472">Membrane</keyword>
<dbReference type="InterPro" id="IPR000727">
    <property type="entry name" value="T_SNARE_dom"/>
</dbReference>
<dbReference type="CDD" id="cd00179">
    <property type="entry name" value="SynN"/>
    <property type="match status" value="1"/>
</dbReference>
<reference evidence="13 14" key="1">
    <citation type="journal article" date="2024" name="Nat. Commun.">
        <title>Phylogenomics reveals the evolutionary origins of lichenization in chlorophyte algae.</title>
        <authorList>
            <person name="Puginier C."/>
            <person name="Libourel C."/>
            <person name="Otte J."/>
            <person name="Skaloud P."/>
            <person name="Haon M."/>
            <person name="Grisel S."/>
            <person name="Petersen M."/>
            <person name="Berrin J.G."/>
            <person name="Delaux P.M."/>
            <person name="Dal Grande F."/>
            <person name="Keller J."/>
        </authorList>
    </citation>
    <scope>NUCLEOTIDE SEQUENCE [LARGE SCALE GENOMIC DNA]</scope>
    <source>
        <strain evidence="13 14">SAG 2036</strain>
    </source>
</reference>
<dbReference type="PROSITE" id="PS50192">
    <property type="entry name" value="T_SNARE"/>
    <property type="match status" value="1"/>
</dbReference>
<name>A0AAW1NWB6_9CHLO</name>
<comment type="caution">
    <text evidence="13">The sequence shown here is derived from an EMBL/GenBank/DDBJ whole genome shotgun (WGS) entry which is preliminary data.</text>
</comment>
<dbReference type="Pfam" id="PF05739">
    <property type="entry name" value="SNARE"/>
    <property type="match status" value="1"/>
</dbReference>
<evidence type="ECO:0000256" key="11">
    <source>
        <dbReference type="SAM" id="Phobius"/>
    </source>
</evidence>
<feature type="domain" description="T-SNARE coiled-coil homology" evidence="12">
    <location>
        <begin position="217"/>
        <end position="279"/>
    </location>
</feature>
<dbReference type="FunFam" id="1.20.5.110:FF:000008">
    <property type="entry name" value="Syntaxin 132"/>
    <property type="match status" value="1"/>
</dbReference>
<dbReference type="InterPro" id="IPR045242">
    <property type="entry name" value="Syntaxin"/>
</dbReference>
<evidence type="ECO:0000256" key="8">
    <source>
        <dbReference type="RuleBase" id="RU003858"/>
    </source>
</evidence>
<sequence>MNDLLGSLKGAGGSGFNLSANASKEDIEAGPPPPAPPPADDSAEKQMAAFFKAVSEIKELLAQIKHKQRKLEDSHEVSKTLTRSAEVQSLREVMTADTAEVTTLAKTVQIRLEQLDKSNAAAMKRKGGEPGSSQERTRTAITAALRNKLKELMASFDDLRKRLHQEYREVVERRVYTFTGQKVSEEEVERMIDTGESETIFQKAILEQGRGHVEDTLAEIQERHDAVQELERSLMDLHQIFLDLAVLVEAQGEQLDNIEANVAKSVDFVQKGTTMLIDAKRYQKKTRKLMCCALITMLIIIAIIVVVAIRPWKH</sequence>
<dbReference type="InterPro" id="IPR006012">
    <property type="entry name" value="Syntaxin/epimorphin_CS"/>
</dbReference>
<dbReference type="Gene3D" id="1.20.5.110">
    <property type="match status" value="1"/>
</dbReference>
<dbReference type="AlphaFoldDB" id="A0AAW1NWB6"/>
<proteinExistence type="inferred from homology"/>
<evidence type="ECO:0000256" key="7">
    <source>
        <dbReference type="ARBA" id="ARBA00023136"/>
    </source>
</evidence>
<dbReference type="GO" id="GO:0012505">
    <property type="term" value="C:endomembrane system"/>
    <property type="evidence" value="ECO:0007669"/>
    <property type="project" value="TreeGrafter"/>
</dbReference>
<dbReference type="PANTHER" id="PTHR19957:SF307">
    <property type="entry name" value="PROTEIN SSO1-RELATED"/>
    <property type="match status" value="1"/>
</dbReference>
<dbReference type="SMART" id="SM00397">
    <property type="entry name" value="t_SNARE"/>
    <property type="match status" value="1"/>
</dbReference>
<protein>
    <recommendedName>
        <fullName evidence="12">t-SNARE coiled-coil homology domain-containing protein</fullName>
    </recommendedName>
</protein>
<evidence type="ECO:0000313" key="13">
    <source>
        <dbReference type="EMBL" id="KAK9800794.1"/>
    </source>
</evidence>
<organism evidence="13 14">
    <name type="scientific">Symbiochloris irregularis</name>
    <dbReference type="NCBI Taxonomy" id="706552"/>
    <lineage>
        <taxon>Eukaryota</taxon>
        <taxon>Viridiplantae</taxon>
        <taxon>Chlorophyta</taxon>
        <taxon>core chlorophytes</taxon>
        <taxon>Trebouxiophyceae</taxon>
        <taxon>Trebouxiales</taxon>
        <taxon>Trebouxiaceae</taxon>
        <taxon>Symbiochloris</taxon>
    </lineage>
</organism>
<gene>
    <name evidence="13" type="ORF">WJX73_004427</name>
</gene>
<evidence type="ECO:0000256" key="4">
    <source>
        <dbReference type="ARBA" id="ARBA00022692"/>
    </source>
</evidence>
<dbReference type="GO" id="GO:0031201">
    <property type="term" value="C:SNARE complex"/>
    <property type="evidence" value="ECO:0007669"/>
    <property type="project" value="TreeGrafter"/>
</dbReference>
<evidence type="ECO:0000256" key="1">
    <source>
        <dbReference type="ARBA" id="ARBA00004211"/>
    </source>
</evidence>
<dbReference type="EMBL" id="JALJOQ010000080">
    <property type="protein sequence ID" value="KAK9800794.1"/>
    <property type="molecule type" value="Genomic_DNA"/>
</dbReference>
<dbReference type="GO" id="GO:0000149">
    <property type="term" value="F:SNARE binding"/>
    <property type="evidence" value="ECO:0007669"/>
    <property type="project" value="TreeGrafter"/>
</dbReference>
<evidence type="ECO:0000256" key="2">
    <source>
        <dbReference type="ARBA" id="ARBA00009063"/>
    </source>
</evidence>
<evidence type="ECO:0000256" key="10">
    <source>
        <dbReference type="SAM" id="MobiDB-lite"/>
    </source>
</evidence>
<keyword evidence="3" id="KW-0813">Transport</keyword>
<dbReference type="SUPFAM" id="SSF47661">
    <property type="entry name" value="t-snare proteins"/>
    <property type="match status" value="1"/>
</dbReference>
<evidence type="ECO:0000313" key="14">
    <source>
        <dbReference type="Proteomes" id="UP001465755"/>
    </source>
</evidence>
<dbReference type="PANTHER" id="PTHR19957">
    <property type="entry name" value="SYNTAXIN"/>
    <property type="match status" value="1"/>
</dbReference>
<keyword evidence="4 11" id="KW-0812">Transmembrane</keyword>
<keyword evidence="5" id="KW-0653">Protein transport</keyword>
<comment type="subcellular location">
    <subcellularLocation>
        <location evidence="1">Membrane</location>
        <topology evidence="1">Single-pass type IV membrane protein</topology>
    </subcellularLocation>
</comment>